<keyword evidence="3" id="KW-1185">Reference proteome</keyword>
<dbReference type="Proteomes" id="UP001451303">
    <property type="component" value="Unassembled WGS sequence"/>
</dbReference>
<evidence type="ECO:0000313" key="2">
    <source>
        <dbReference type="EMBL" id="KAL0475623.1"/>
    </source>
</evidence>
<organism evidence="2 3">
    <name type="scientific">Neurospora intermedia</name>
    <dbReference type="NCBI Taxonomy" id="5142"/>
    <lineage>
        <taxon>Eukaryota</taxon>
        <taxon>Fungi</taxon>
        <taxon>Dikarya</taxon>
        <taxon>Ascomycota</taxon>
        <taxon>Pezizomycotina</taxon>
        <taxon>Sordariomycetes</taxon>
        <taxon>Sordariomycetidae</taxon>
        <taxon>Sordariales</taxon>
        <taxon>Sordariaceae</taxon>
        <taxon>Neurospora</taxon>
    </lineage>
</organism>
<proteinExistence type="predicted"/>
<comment type="caution">
    <text evidence="2">The sequence shown here is derived from an EMBL/GenBank/DDBJ whole genome shotgun (WGS) entry which is preliminary data.</text>
</comment>
<gene>
    <name evidence="2" type="ORF">QR685DRAFT_550196</name>
</gene>
<dbReference type="EMBL" id="JAVLET010000001">
    <property type="protein sequence ID" value="KAL0475623.1"/>
    <property type="molecule type" value="Genomic_DNA"/>
</dbReference>
<accession>A0ABR3DUR1</accession>
<evidence type="ECO:0000313" key="3">
    <source>
        <dbReference type="Proteomes" id="UP001451303"/>
    </source>
</evidence>
<name>A0ABR3DUR1_NEUIN</name>
<evidence type="ECO:0000256" key="1">
    <source>
        <dbReference type="SAM" id="MobiDB-lite"/>
    </source>
</evidence>
<sequence>MTAPNTPVGACPKLYVKHPEGVQITKIQPASEQSASTAHNFVKLPQDYKPKVVRVYEPSKNGNKYVKLDNGHWYKLKYASKVRQLNDQQHVEAVGLSNAPVIDSGEGQRKQTESIRHCLPCSTSSSKVNTVEDYKREVKKVLARLKEMEKQVTKILILQQGKEDQKGQANEDEKGGVEGENTRKGSSRRKRPQEMKWHEHQFVAKNGLLGAWDNNDKRREHKLRHRCTWIPVPEERPIEQLSGNVSVPGLVLTSAEGDSFSLHDPAEL</sequence>
<feature type="region of interest" description="Disordered" evidence="1">
    <location>
        <begin position="160"/>
        <end position="195"/>
    </location>
</feature>
<reference evidence="2 3" key="1">
    <citation type="submission" date="2023-09" db="EMBL/GenBank/DDBJ databases">
        <title>Multi-omics analysis of a traditional fermented food reveals byproduct-associated fungal strains for waste-to-food upcycling.</title>
        <authorList>
            <consortium name="Lawrence Berkeley National Laboratory"/>
            <person name="Rekdal V.M."/>
            <person name="Villalobos-Escobedo J.M."/>
            <person name="Rodriguez-Valeron N."/>
            <person name="Garcia M.O."/>
            <person name="Vasquez D.P."/>
            <person name="Damayanti I."/>
            <person name="Sorensen P.M."/>
            <person name="Baidoo E.E."/>
            <person name="De Carvalho A.C."/>
            <person name="Riley R."/>
            <person name="Lipzen A."/>
            <person name="He G."/>
            <person name="Yan M."/>
            <person name="Haridas S."/>
            <person name="Daum C."/>
            <person name="Yoshinaga Y."/>
            <person name="Ng V."/>
            <person name="Grigoriev I.V."/>
            <person name="Munk R."/>
            <person name="Nuraida L."/>
            <person name="Wijaya C.H."/>
            <person name="Morales P.-C."/>
            <person name="Keasling J.D."/>
        </authorList>
    </citation>
    <scope>NUCLEOTIDE SEQUENCE [LARGE SCALE GENOMIC DNA]</scope>
    <source>
        <strain evidence="2 3">FGSC 2613</strain>
    </source>
</reference>
<feature type="compositionally biased region" description="Basic and acidic residues" evidence="1">
    <location>
        <begin position="161"/>
        <end position="183"/>
    </location>
</feature>
<protein>
    <submittedName>
        <fullName evidence="2">Uncharacterized protein</fullName>
    </submittedName>
</protein>